<sequence>MRGRLPVALLLLLSAFLLGPAPATAAPGLPVAIPNVAPGGSAPLAQWGDPVPDADRDTAPPRLRPGWGVAAPLLLSAVVPSTGWPAPVLRVVAAVAASFSAVPRPAAGRAPARAPPSTTR</sequence>
<comment type="caution">
    <text evidence="2">The sequence shown here is derived from an EMBL/GenBank/DDBJ whole genome shotgun (WGS) entry which is preliminary data.</text>
</comment>
<name>A0A7C9J9R0_9ACTN</name>
<keyword evidence="1" id="KW-0732">Signal</keyword>
<dbReference type="AlphaFoldDB" id="A0A7C9J9R0"/>
<evidence type="ECO:0000313" key="2">
    <source>
        <dbReference type="EMBL" id="NAS20201.1"/>
    </source>
</evidence>
<evidence type="ECO:0000256" key="1">
    <source>
        <dbReference type="SAM" id="SignalP"/>
    </source>
</evidence>
<dbReference type="Proteomes" id="UP000479526">
    <property type="component" value="Unassembled WGS sequence"/>
</dbReference>
<reference evidence="2 3" key="1">
    <citation type="submission" date="2020-01" db="EMBL/GenBank/DDBJ databases">
        <title>Herbidospora sp. NEAU-GS84 nov., a novel actinomycete isolated from soil.</title>
        <authorList>
            <person name="Han L."/>
        </authorList>
    </citation>
    <scope>NUCLEOTIDE SEQUENCE [LARGE SCALE GENOMIC DNA]</scope>
    <source>
        <strain evidence="2 3">NEAU-GS84</strain>
    </source>
</reference>
<organism evidence="2 3">
    <name type="scientific">Herbidospora solisilvae</name>
    <dbReference type="NCBI Taxonomy" id="2696284"/>
    <lineage>
        <taxon>Bacteria</taxon>
        <taxon>Bacillati</taxon>
        <taxon>Actinomycetota</taxon>
        <taxon>Actinomycetes</taxon>
        <taxon>Streptosporangiales</taxon>
        <taxon>Streptosporangiaceae</taxon>
        <taxon>Herbidospora</taxon>
    </lineage>
</organism>
<gene>
    <name evidence="2" type="ORF">GT755_00720</name>
</gene>
<feature type="signal peptide" evidence="1">
    <location>
        <begin position="1"/>
        <end position="25"/>
    </location>
</feature>
<evidence type="ECO:0000313" key="3">
    <source>
        <dbReference type="Proteomes" id="UP000479526"/>
    </source>
</evidence>
<accession>A0A7C9J9R0</accession>
<protein>
    <submittedName>
        <fullName evidence="2">Uncharacterized protein</fullName>
    </submittedName>
</protein>
<dbReference type="RefSeq" id="WP_161477737.1">
    <property type="nucleotide sequence ID" value="NZ_WXEW01000001.1"/>
</dbReference>
<feature type="chain" id="PRO_5028797810" evidence="1">
    <location>
        <begin position="26"/>
        <end position="120"/>
    </location>
</feature>
<proteinExistence type="predicted"/>
<keyword evidence="3" id="KW-1185">Reference proteome</keyword>
<dbReference type="EMBL" id="WXEW01000001">
    <property type="protein sequence ID" value="NAS20201.1"/>
    <property type="molecule type" value="Genomic_DNA"/>
</dbReference>